<dbReference type="Pfam" id="PF04149">
    <property type="entry name" value="DUF397"/>
    <property type="match status" value="1"/>
</dbReference>
<evidence type="ECO:0000259" key="2">
    <source>
        <dbReference type="Pfam" id="PF04149"/>
    </source>
</evidence>
<sequence length="60" mass="6662">MEQPRWKKSSRSGQESSCVELGHTRDVVRDSKNPSGPVLRFGQAGLAVFLDEVRTGRFDG</sequence>
<protein>
    <recommendedName>
        <fullName evidence="2">DUF397 domain-containing protein</fullName>
    </recommendedName>
</protein>
<dbReference type="AlphaFoldDB" id="A0A918EHX0"/>
<feature type="region of interest" description="Disordered" evidence="1">
    <location>
        <begin position="1"/>
        <end position="35"/>
    </location>
</feature>
<gene>
    <name evidence="3" type="ORF">GCM10010185_69240</name>
</gene>
<reference evidence="3" key="2">
    <citation type="submission" date="2020-09" db="EMBL/GenBank/DDBJ databases">
        <authorList>
            <person name="Sun Q."/>
            <person name="Ohkuma M."/>
        </authorList>
    </citation>
    <scope>NUCLEOTIDE SEQUENCE</scope>
    <source>
        <strain evidence="3">JCM 3313</strain>
    </source>
</reference>
<feature type="domain" description="DUF397" evidence="2">
    <location>
        <begin position="5"/>
        <end position="54"/>
    </location>
</feature>
<feature type="compositionally biased region" description="Basic and acidic residues" evidence="1">
    <location>
        <begin position="22"/>
        <end position="32"/>
    </location>
</feature>
<evidence type="ECO:0000313" key="3">
    <source>
        <dbReference type="EMBL" id="GGP85687.1"/>
    </source>
</evidence>
<dbReference type="RefSeq" id="WP_189227541.1">
    <property type="nucleotide sequence ID" value="NZ_BMRG01000029.1"/>
</dbReference>
<organism evidence="3 4">
    <name type="scientific">Saccharothrix coeruleofusca</name>
    <dbReference type="NCBI Taxonomy" id="33919"/>
    <lineage>
        <taxon>Bacteria</taxon>
        <taxon>Bacillati</taxon>
        <taxon>Actinomycetota</taxon>
        <taxon>Actinomycetes</taxon>
        <taxon>Pseudonocardiales</taxon>
        <taxon>Pseudonocardiaceae</taxon>
        <taxon>Saccharothrix</taxon>
    </lineage>
</organism>
<dbReference type="InterPro" id="IPR007278">
    <property type="entry name" value="DUF397"/>
</dbReference>
<name>A0A918EHX0_9PSEU</name>
<proteinExistence type="predicted"/>
<comment type="caution">
    <text evidence="3">The sequence shown here is derived from an EMBL/GenBank/DDBJ whole genome shotgun (WGS) entry which is preliminary data.</text>
</comment>
<feature type="compositionally biased region" description="Basic residues" evidence="1">
    <location>
        <begin position="1"/>
        <end position="10"/>
    </location>
</feature>
<evidence type="ECO:0000256" key="1">
    <source>
        <dbReference type="SAM" id="MobiDB-lite"/>
    </source>
</evidence>
<dbReference type="EMBL" id="BMRG01000029">
    <property type="protein sequence ID" value="GGP85687.1"/>
    <property type="molecule type" value="Genomic_DNA"/>
</dbReference>
<reference evidence="3" key="1">
    <citation type="journal article" date="2014" name="Int. J. Syst. Evol. Microbiol.">
        <title>Complete genome sequence of Corynebacterium casei LMG S-19264T (=DSM 44701T), isolated from a smear-ripened cheese.</title>
        <authorList>
            <consortium name="US DOE Joint Genome Institute (JGI-PGF)"/>
            <person name="Walter F."/>
            <person name="Albersmeier A."/>
            <person name="Kalinowski J."/>
            <person name="Ruckert C."/>
        </authorList>
    </citation>
    <scope>NUCLEOTIDE SEQUENCE</scope>
    <source>
        <strain evidence="3">JCM 3313</strain>
    </source>
</reference>
<keyword evidence="4" id="KW-1185">Reference proteome</keyword>
<accession>A0A918EHX0</accession>
<evidence type="ECO:0000313" key="4">
    <source>
        <dbReference type="Proteomes" id="UP000639606"/>
    </source>
</evidence>
<dbReference type="Proteomes" id="UP000639606">
    <property type="component" value="Unassembled WGS sequence"/>
</dbReference>